<dbReference type="RefSeq" id="WP_165397468.1">
    <property type="nucleotide sequence ID" value="NZ_SHKM01000001.1"/>
</dbReference>
<reference evidence="6 7" key="1">
    <citation type="submission" date="2019-02" db="EMBL/GenBank/DDBJ databases">
        <title>Genomic Encyclopedia of Type Strains, Phase IV (KMG-IV): sequencing the most valuable type-strain genomes for metagenomic binning, comparative biology and taxonomic classification.</title>
        <authorList>
            <person name="Goeker M."/>
        </authorList>
    </citation>
    <scope>NUCLEOTIDE SEQUENCE [LARGE SCALE GENOMIC DNA]</scope>
    <source>
        <strain evidence="6 7">DSM 21223</strain>
    </source>
</reference>
<evidence type="ECO:0000256" key="1">
    <source>
        <dbReference type="ARBA" id="ARBA00022737"/>
    </source>
</evidence>
<dbReference type="PRINTS" id="PR01415">
    <property type="entry name" value="ANKYRIN"/>
</dbReference>
<dbReference type="Proteomes" id="UP000292136">
    <property type="component" value="Unassembled WGS sequence"/>
</dbReference>
<dbReference type="Pfam" id="PF12796">
    <property type="entry name" value="Ank_2"/>
    <property type="match status" value="1"/>
</dbReference>
<name>A0ABY0ITI4_9RHOO</name>
<evidence type="ECO:0000256" key="3">
    <source>
        <dbReference type="PROSITE-ProRule" id="PRU00023"/>
    </source>
</evidence>
<evidence type="ECO:0000256" key="2">
    <source>
        <dbReference type="ARBA" id="ARBA00023043"/>
    </source>
</evidence>
<feature type="compositionally biased region" description="Low complexity" evidence="4">
    <location>
        <begin position="326"/>
        <end position="349"/>
    </location>
</feature>
<keyword evidence="2 3" id="KW-0040">ANK repeat</keyword>
<comment type="caution">
    <text evidence="6">The sequence shown here is derived from an EMBL/GenBank/DDBJ whole genome shotgun (WGS) entry which is preliminary data.</text>
</comment>
<accession>A0ABY0ITI4</accession>
<dbReference type="PANTHER" id="PTHR24171:SF9">
    <property type="entry name" value="ANKYRIN REPEAT DOMAIN-CONTAINING PROTEIN 39"/>
    <property type="match status" value="1"/>
</dbReference>
<feature type="region of interest" description="Disordered" evidence="4">
    <location>
        <begin position="316"/>
        <end position="349"/>
    </location>
</feature>
<dbReference type="SUPFAM" id="SSF48403">
    <property type="entry name" value="Ankyrin repeat"/>
    <property type="match status" value="1"/>
</dbReference>
<dbReference type="Gene3D" id="1.25.40.20">
    <property type="entry name" value="Ankyrin repeat-containing domain"/>
    <property type="match status" value="2"/>
</dbReference>
<keyword evidence="1" id="KW-0677">Repeat</keyword>
<sequence>MKFSPTLPTCSPLATPARRLLATLALGLCFCTGPTLAQQAAGFQPPSPISFGLALEMGNLDQAREWLDAGLPPDYQADRVGTGLMIGAWEGNVALMELFHARGADLNAVNDKGEQALLLAAWKGHLKAVQWLLEHGAQVNREGYAWSALHYAVFAGHAEVAEYLLKRGADVNAQAPNGSSVLMMAAYEGKDALAVRLMEWGADPRLRNENGQTALDWAMKYDHLKVARVITNPEEFIDAANRPKADWGVARKSEKVPAEIQRLLEVRRAMEAKGYDLSRIDQRISAARARYARLPPGARDLPPAIGLEISASRANPQVQKARLVGKPAAPAAAKKPAAARGKATPAKKR</sequence>
<proteinExistence type="predicted"/>
<dbReference type="EMBL" id="SHKM01000001">
    <property type="protein sequence ID" value="RZT90765.1"/>
    <property type="molecule type" value="Genomic_DNA"/>
</dbReference>
<evidence type="ECO:0000256" key="4">
    <source>
        <dbReference type="SAM" id="MobiDB-lite"/>
    </source>
</evidence>
<evidence type="ECO:0000256" key="5">
    <source>
        <dbReference type="SAM" id="SignalP"/>
    </source>
</evidence>
<feature type="repeat" description="ANK" evidence="3">
    <location>
        <begin position="112"/>
        <end position="144"/>
    </location>
</feature>
<dbReference type="InterPro" id="IPR036770">
    <property type="entry name" value="Ankyrin_rpt-contain_sf"/>
</dbReference>
<evidence type="ECO:0000313" key="6">
    <source>
        <dbReference type="EMBL" id="RZT90765.1"/>
    </source>
</evidence>
<dbReference type="SMART" id="SM00248">
    <property type="entry name" value="ANK"/>
    <property type="match status" value="5"/>
</dbReference>
<dbReference type="InterPro" id="IPR002110">
    <property type="entry name" value="Ankyrin_rpt"/>
</dbReference>
<gene>
    <name evidence="6" type="ORF">EV678_1586</name>
</gene>
<keyword evidence="7" id="KW-1185">Reference proteome</keyword>
<dbReference type="PANTHER" id="PTHR24171">
    <property type="entry name" value="ANKYRIN REPEAT DOMAIN-CONTAINING PROTEIN 39-RELATED"/>
    <property type="match status" value="1"/>
</dbReference>
<organism evidence="6 7">
    <name type="scientific">Azospira oryzae</name>
    <dbReference type="NCBI Taxonomy" id="146939"/>
    <lineage>
        <taxon>Bacteria</taxon>
        <taxon>Pseudomonadati</taxon>
        <taxon>Pseudomonadota</taxon>
        <taxon>Betaproteobacteria</taxon>
        <taxon>Rhodocyclales</taxon>
        <taxon>Rhodocyclaceae</taxon>
        <taxon>Azospira</taxon>
    </lineage>
</organism>
<evidence type="ECO:0008006" key="8">
    <source>
        <dbReference type="Google" id="ProtNLM"/>
    </source>
</evidence>
<keyword evidence="5" id="KW-0732">Signal</keyword>
<feature type="chain" id="PRO_5045777728" description="Ankyrin repeat-containing protein" evidence="5">
    <location>
        <begin position="38"/>
        <end position="349"/>
    </location>
</feature>
<protein>
    <recommendedName>
        <fullName evidence="8">Ankyrin repeat-containing protein</fullName>
    </recommendedName>
</protein>
<feature type="signal peptide" evidence="5">
    <location>
        <begin position="1"/>
        <end position="37"/>
    </location>
</feature>
<dbReference type="PROSITE" id="PS50088">
    <property type="entry name" value="ANK_REPEAT"/>
    <property type="match status" value="3"/>
</dbReference>
<feature type="repeat" description="ANK" evidence="3">
    <location>
        <begin position="144"/>
        <end position="176"/>
    </location>
</feature>
<dbReference type="PROSITE" id="PS50297">
    <property type="entry name" value="ANK_REP_REGION"/>
    <property type="match status" value="2"/>
</dbReference>
<evidence type="ECO:0000313" key="7">
    <source>
        <dbReference type="Proteomes" id="UP000292136"/>
    </source>
</evidence>
<feature type="repeat" description="ANK" evidence="3">
    <location>
        <begin position="177"/>
        <end position="209"/>
    </location>
</feature>